<dbReference type="InterPro" id="IPR021229">
    <property type="entry name" value="DUF2800"/>
</dbReference>
<accession>A0ABD4ZBK0</accession>
<proteinExistence type="predicted"/>
<protein>
    <submittedName>
        <fullName evidence="1">DUF2800 domain-containing protein</fullName>
    </submittedName>
</protein>
<name>A0ABD4ZBK0_GARVA</name>
<dbReference type="EMBL" id="JASOGJ010000009">
    <property type="protein sequence ID" value="MDK6696036.1"/>
    <property type="molecule type" value="Genomic_DNA"/>
</dbReference>
<dbReference type="Proteomes" id="UP001240561">
    <property type="component" value="Unassembled WGS sequence"/>
</dbReference>
<gene>
    <name evidence="1" type="ORF">QP177_05615</name>
</gene>
<evidence type="ECO:0000313" key="2">
    <source>
        <dbReference type="Proteomes" id="UP001240561"/>
    </source>
</evidence>
<organism evidence="1 2">
    <name type="scientific">Gardnerella vaginalis</name>
    <dbReference type="NCBI Taxonomy" id="2702"/>
    <lineage>
        <taxon>Bacteria</taxon>
        <taxon>Bacillati</taxon>
        <taxon>Actinomycetota</taxon>
        <taxon>Actinomycetes</taxon>
        <taxon>Bifidobacteriales</taxon>
        <taxon>Bifidobacteriaceae</taxon>
        <taxon>Gardnerella</taxon>
    </lineage>
</organism>
<reference evidence="1 2" key="1">
    <citation type="submission" date="2023-05" db="EMBL/GenBank/DDBJ databases">
        <title>Cataloging the Phylogenetic Diversity of Human Bladder Bacteria.</title>
        <authorList>
            <person name="Du J."/>
        </authorList>
    </citation>
    <scope>NUCLEOTIDE SEQUENCE [LARGE SCALE GENOMIC DNA]</scope>
    <source>
        <strain evidence="1 2">UMB9230</strain>
    </source>
</reference>
<dbReference type="Gene3D" id="3.90.320.10">
    <property type="match status" value="1"/>
</dbReference>
<sequence length="386" mass="43536">MKRRELKVTKHALLSPSSAHRWIKCTPSAVLEEKFENTTSAAAEEGTAAHAWCEYKLNKLLNRPCEKPSTQYDSNEMQECSDAYVDFVMEKYEQAKLNCQDPILLIEQKVDFSAYVPDGFGTADCIIVGEKTLQVIDFKYGQGVLVDAYENPQMKCYALGALTLFDSLYEIQNVEMSIFQPRRDNVSTFTLPVTELISWAESVLKPKAELAIKGEGEFEAGDWCRFCRAKATCRKRAEENLKLAELEFKPPSVLTDSEIEEVLTLIPQLTKWADDVLAYATDSAINHGKEWSGFKLVEGRSVRKFKDETAVIEKAKAHGFTDIFKTSLIGLTEMQKLMGKKKFEDILGDLIIKPSGKLTLVPESDKRAKVNVLNANQEFNEITEVN</sequence>
<dbReference type="AlphaFoldDB" id="A0ABD4ZBK0"/>
<dbReference type="InterPro" id="IPR011604">
    <property type="entry name" value="PDDEXK-like_dom_sf"/>
</dbReference>
<dbReference type="Pfam" id="PF10926">
    <property type="entry name" value="DUF2800"/>
    <property type="match status" value="1"/>
</dbReference>
<comment type="caution">
    <text evidence="1">The sequence shown here is derived from an EMBL/GenBank/DDBJ whole genome shotgun (WGS) entry which is preliminary data.</text>
</comment>
<evidence type="ECO:0000313" key="1">
    <source>
        <dbReference type="EMBL" id="MDK6696036.1"/>
    </source>
</evidence>